<feature type="compositionally biased region" description="Basic and acidic residues" evidence="1">
    <location>
        <begin position="351"/>
        <end position="360"/>
    </location>
</feature>
<protein>
    <recommendedName>
        <fullName evidence="5">Transmembrane protein</fullName>
    </recommendedName>
</protein>
<comment type="caution">
    <text evidence="3">The sequence shown here is derived from an EMBL/GenBank/DDBJ whole genome shotgun (WGS) entry which is preliminary data.</text>
</comment>
<keyword evidence="2" id="KW-0472">Membrane</keyword>
<feature type="transmembrane region" description="Helical" evidence="2">
    <location>
        <begin position="60"/>
        <end position="83"/>
    </location>
</feature>
<sequence length="391" mass="42532">MSSTLRMLASRIPTFSLKGVAYLAAANFLARALILVRHYIVTYFHSEMILIYGATLDTRILLFFQAIYMIPMFLLGVLVFFGIDRESFNLVLYPTLMLLFLILIRYGSEAALLVVHWEEHKLEQTPELVFSLVQDVVFICLLLLYIYVCLAFTPIKPTPLELLEGGNTALASAAAAQGNLIPVQASVQQQQLPQGLVPSTSQPQQPSSQLQIPQNNLAVAATIPDSQGFNYALRRNIGQIPKDSTDKAMLDDIERQRQRNSLILREKELNEQGKLAGSSNTTGVIETDLDAIPISALLAAAAFCEKKPSTEPAPVATAATTPAEESPPTVAKPKMSKTMLKAAREAALAANKKDPEKQPEPEVDFWGSSNGDGDANASAATKPDGCKTTSV</sequence>
<evidence type="ECO:0000313" key="3">
    <source>
        <dbReference type="EMBL" id="CAL8143016.1"/>
    </source>
</evidence>
<feature type="compositionally biased region" description="Low complexity" evidence="1">
    <location>
        <begin position="311"/>
        <end position="331"/>
    </location>
</feature>
<keyword evidence="2" id="KW-1133">Transmembrane helix</keyword>
<dbReference type="EMBL" id="CAXLJM020000151">
    <property type="protein sequence ID" value="CAL8143016.1"/>
    <property type="molecule type" value="Genomic_DNA"/>
</dbReference>
<feature type="transmembrane region" description="Helical" evidence="2">
    <location>
        <begin position="90"/>
        <end position="108"/>
    </location>
</feature>
<name>A0ABP1S331_9HEXA</name>
<feature type="transmembrane region" description="Helical" evidence="2">
    <location>
        <begin position="128"/>
        <end position="152"/>
    </location>
</feature>
<evidence type="ECO:0000256" key="1">
    <source>
        <dbReference type="SAM" id="MobiDB-lite"/>
    </source>
</evidence>
<feature type="transmembrane region" description="Helical" evidence="2">
    <location>
        <begin position="20"/>
        <end position="40"/>
    </location>
</feature>
<organism evidence="3 4">
    <name type="scientific">Orchesella dallaii</name>
    <dbReference type="NCBI Taxonomy" id="48710"/>
    <lineage>
        <taxon>Eukaryota</taxon>
        <taxon>Metazoa</taxon>
        <taxon>Ecdysozoa</taxon>
        <taxon>Arthropoda</taxon>
        <taxon>Hexapoda</taxon>
        <taxon>Collembola</taxon>
        <taxon>Entomobryomorpha</taxon>
        <taxon>Entomobryoidea</taxon>
        <taxon>Orchesellidae</taxon>
        <taxon>Orchesellinae</taxon>
        <taxon>Orchesella</taxon>
    </lineage>
</organism>
<keyword evidence="2" id="KW-0812">Transmembrane</keyword>
<gene>
    <name evidence="3" type="ORF">ODALV1_LOCUS29226</name>
</gene>
<feature type="region of interest" description="Disordered" evidence="1">
    <location>
        <begin position="311"/>
        <end position="391"/>
    </location>
</feature>
<proteinExistence type="predicted"/>
<feature type="region of interest" description="Disordered" evidence="1">
    <location>
        <begin position="192"/>
        <end position="211"/>
    </location>
</feature>
<dbReference type="Proteomes" id="UP001642540">
    <property type="component" value="Unassembled WGS sequence"/>
</dbReference>
<keyword evidence="4" id="KW-1185">Reference proteome</keyword>
<accession>A0ABP1S331</accession>
<reference evidence="3 4" key="1">
    <citation type="submission" date="2024-08" db="EMBL/GenBank/DDBJ databases">
        <authorList>
            <person name="Cucini C."/>
            <person name="Frati F."/>
        </authorList>
    </citation>
    <scope>NUCLEOTIDE SEQUENCE [LARGE SCALE GENOMIC DNA]</scope>
</reference>
<evidence type="ECO:0008006" key="5">
    <source>
        <dbReference type="Google" id="ProtNLM"/>
    </source>
</evidence>
<evidence type="ECO:0000313" key="4">
    <source>
        <dbReference type="Proteomes" id="UP001642540"/>
    </source>
</evidence>
<evidence type="ECO:0000256" key="2">
    <source>
        <dbReference type="SAM" id="Phobius"/>
    </source>
</evidence>